<dbReference type="Gene3D" id="3.40.30.10">
    <property type="entry name" value="Glutaredoxin"/>
    <property type="match status" value="1"/>
</dbReference>
<keyword evidence="4" id="KW-1185">Reference proteome</keyword>
<evidence type="ECO:0000256" key="1">
    <source>
        <dbReference type="ARBA" id="ARBA00023284"/>
    </source>
</evidence>
<dbReference type="SUPFAM" id="SSF52833">
    <property type="entry name" value="Thioredoxin-like"/>
    <property type="match status" value="1"/>
</dbReference>
<dbReference type="PANTHER" id="PTHR36417">
    <property type="entry name" value="SELENOPROTEIN DOMAIN PROTEIN (AFU_ORTHOLOGUE AFUA_1G05220)"/>
    <property type="match status" value="1"/>
</dbReference>
<sequence>MEHQSDVKLPRIVITYCTQCRWMLRAGYFAQELLTTFQTTIGEISLVPAMGGLFTVELTYLPSSKVNNDNIPSDAPRKVLIWDRKSEGGFPETKVLKQLVRNHIDPDKNLGHSDKKGHSAKSTESTSTGTTADTGATKPSDDVKDTGSSGQKDCEDCR</sequence>
<feature type="compositionally biased region" description="Low complexity" evidence="2">
    <location>
        <begin position="120"/>
        <end position="138"/>
    </location>
</feature>
<proteinExistence type="predicted"/>
<organism evidence="3">
    <name type="scientific">Eremomyces bilateralis CBS 781.70</name>
    <dbReference type="NCBI Taxonomy" id="1392243"/>
    <lineage>
        <taxon>Eukaryota</taxon>
        <taxon>Fungi</taxon>
        <taxon>Dikarya</taxon>
        <taxon>Ascomycota</taxon>
        <taxon>Pezizomycotina</taxon>
        <taxon>Dothideomycetes</taxon>
        <taxon>Dothideomycetes incertae sedis</taxon>
        <taxon>Eremomycetales</taxon>
        <taxon>Eremomycetaceae</taxon>
        <taxon>Eremomyces</taxon>
    </lineage>
</organism>
<dbReference type="Proteomes" id="UP000504638">
    <property type="component" value="Unplaced"/>
</dbReference>
<dbReference type="OrthoDB" id="60822at2759"/>
<name>A0A6G1GA52_9PEZI</name>
<dbReference type="PANTHER" id="PTHR36417:SF2">
    <property type="entry name" value="SELENOPROTEIN DOMAIN PROTEIN (AFU_ORTHOLOGUE AFUA_1G05220)"/>
    <property type="match status" value="1"/>
</dbReference>
<dbReference type="Pfam" id="PF10262">
    <property type="entry name" value="Rdx"/>
    <property type="match status" value="1"/>
</dbReference>
<reference evidence="5" key="3">
    <citation type="submission" date="2025-04" db="UniProtKB">
        <authorList>
            <consortium name="RefSeq"/>
        </authorList>
    </citation>
    <scope>IDENTIFICATION</scope>
    <source>
        <strain evidence="5">CBS 781.70</strain>
    </source>
</reference>
<feature type="region of interest" description="Disordered" evidence="2">
    <location>
        <begin position="101"/>
        <end position="158"/>
    </location>
</feature>
<evidence type="ECO:0000313" key="5">
    <source>
        <dbReference type="RefSeq" id="XP_033536535.1"/>
    </source>
</evidence>
<evidence type="ECO:0000313" key="3">
    <source>
        <dbReference type="EMBL" id="KAF1814904.1"/>
    </source>
</evidence>
<dbReference type="EMBL" id="ML975152">
    <property type="protein sequence ID" value="KAF1814904.1"/>
    <property type="molecule type" value="Genomic_DNA"/>
</dbReference>
<evidence type="ECO:0000256" key="2">
    <source>
        <dbReference type="SAM" id="MobiDB-lite"/>
    </source>
</evidence>
<protein>
    <submittedName>
        <fullName evidence="3 5">Uncharacterized protein</fullName>
    </submittedName>
</protein>
<dbReference type="InterPro" id="IPR011893">
    <property type="entry name" value="Selenoprotein_Rdx-typ"/>
</dbReference>
<gene>
    <name evidence="3 5" type="ORF">P152DRAFT_455945</name>
</gene>
<keyword evidence="1" id="KW-0676">Redox-active center</keyword>
<reference evidence="3 5" key="1">
    <citation type="submission" date="2020-01" db="EMBL/GenBank/DDBJ databases">
        <authorList>
            <consortium name="DOE Joint Genome Institute"/>
            <person name="Haridas S."/>
            <person name="Albert R."/>
            <person name="Binder M."/>
            <person name="Bloem J."/>
            <person name="Labutti K."/>
            <person name="Salamov A."/>
            <person name="Andreopoulos B."/>
            <person name="Baker S.E."/>
            <person name="Barry K."/>
            <person name="Bills G."/>
            <person name="Bluhm B.H."/>
            <person name="Cannon C."/>
            <person name="Castanera R."/>
            <person name="Culley D.E."/>
            <person name="Daum C."/>
            <person name="Ezra D."/>
            <person name="Gonzalez J.B."/>
            <person name="Henrissat B."/>
            <person name="Kuo A."/>
            <person name="Liang C."/>
            <person name="Lipzen A."/>
            <person name="Lutzoni F."/>
            <person name="Magnuson J."/>
            <person name="Mondo S."/>
            <person name="Nolan M."/>
            <person name="Ohm R."/>
            <person name="Pangilinan J."/>
            <person name="Park H.-J."/>
            <person name="Ramirez L."/>
            <person name="Alfaro M."/>
            <person name="Sun H."/>
            <person name="Tritt A."/>
            <person name="Yoshinaga Y."/>
            <person name="Zwiers L.-H."/>
            <person name="Turgeon B.G."/>
            <person name="Goodwin S.B."/>
            <person name="Spatafora J.W."/>
            <person name="Crous P.W."/>
            <person name="Grigoriev I.V."/>
        </authorList>
    </citation>
    <scope>NUCLEOTIDE SEQUENCE</scope>
    <source>
        <strain evidence="3 5">CBS 781.70</strain>
    </source>
</reference>
<accession>A0A6G1GA52</accession>
<reference evidence="5" key="2">
    <citation type="submission" date="2020-04" db="EMBL/GenBank/DDBJ databases">
        <authorList>
            <consortium name="NCBI Genome Project"/>
        </authorList>
    </citation>
    <scope>NUCLEOTIDE SEQUENCE</scope>
    <source>
        <strain evidence="5">CBS 781.70</strain>
    </source>
</reference>
<dbReference type="NCBIfam" id="TIGR02174">
    <property type="entry name" value="CXXU_selWTH"/>
    <property type="match status" value="1"/>
</dbReference>
<dbReference type="InterPro" id="IPR036249">
    <property type="entry name" value="Thioredoxin-like_sf"/>
</dbReference>
<dbReference type="GeneID" id="54419465"/>
<dbReference type="AlphaFoldDB" id="A0A6G1GA52"/>
<feature type="compositionally biased region" description="Basic and acidic residues" evidence="2">
    <location>
        <begin position="102"/>
        <end position="117"/>
    </location>
</feature>
<evidence type="ECO:0000313" key="4">
    <source>
        <dbReference type="Proteomes" id="UP000504638"/>
    </source>
</evidence>
<dbReference type="RefSeq" id="XP_033536535.1">
    <property type="nucleotide sequence ID" value="XM_033678895.1"/>
</dbReference>